<feature type="binding site" evidence="4 6">
    <location>
        <position position="131"/>
    </location>
    <ligand>
        <name>substrate</name>
    </ligand>
</feature>
<feature type="active site" description="Proton acceptor; specific for D-alanine" evidence="4">
    <location>
        <position position="35"/>
    </location>
</feature>
<dbReference type="SUPFAM" id="SSF50621">
    <property type="entry name" value="Alanine racemase C-terminal domain-like"/>
    <property type="match status" value="1"/>
</dbReference>
<dbReference type="SUPFAM" id="SSF51419">
    <property type="entry name" value="PLP-binding barrel"/>
    <property type="match status" value="1"/>
</dbReference>
<name>A0A2U1T6X0_9CORY</name>
<dbReference type="Pfam" id="PF01168">
    <property type="entry name" value="Ala_racemase_N"/>
    <property type="match status" value="1"/>
</dbReference>
<sequence>MSQLRTRIDLAAIAHNTRAVAAHIGEDVRLMAVVKADGYNHGAVEVARVMAAHGAQAVGVATIAEALSLRTAGIDAPVLAWLWDATDTALVAEALKNGIELGVPSLKHLRVLAEQDRPARICLKVETGMHRSGIDRHAWREAFMLAGSAKHLEVTGLFTHFACADDPESAATDEQLAEFRDAIAQAHALGLNVPINHAANSPATLSRRDTHFDQVRVGLALYGLNPLRSEPGIELRPALSWEAEVTVVKPLQPGDAVSYGHTFTADRAGYTAVIPAGYADGVPRAAQGQLEVTIGGRRYAQIGRVCMDQIVVDLGDTPHGVAAGDTAVIMGVGGMSLDELAERLHTINYEIACLPKGRTVRQYVNG</sequence>
<evidence type="ECO:0000313" key="9">
    <source>
        <dbReference type="Proteomes" id="UP000244989"/>
    </source>
</evidence>
<dbReference type="InterPro" id="IPR009006">
    <property type="entry name" value="Ala_racemase/Decarboxylase_C"/>
</dbReference>
<dbReference type="GO" id="GO:0030632">
    <property type="term" value="P:D-alanine biosynthetic process"/>
    <property type="evidence" value="ECO:0007669"/>
    <property type="project" value="UniProtKB-UniRule"/>
</dbReference>
<dbReference type="OrthoDB" id="9813814at2"/>
<dbReference type="UniPathway" id="UPA00042">
    <property type="reaction ID" value="UER00497"/>
</dbReference>
<evidence type="ECO:0000256" key="3">
    <source>
        <dbReference type="ARBA" id="ARBA00023235"/>
    </source>
</evidence>
<keyword evidence="9" id="KW-1185">Reference proteome</keyword>
<protein>
    <recommendedName>
        <fullName evidence="4">Alanine racemase</fullName>
        <ecNumber evidence="4">5.1.1.1</ecNumber>
    </recommendedName>
</protein>
<dbReference type="InterPro" id="IPR001608">
    <property type="entry name" value="Ala_racemase_N"/>
</dbReference>
<proteinExistence type="inferred from homology"/>
<evidence type="ECO:0000256" key="1">
    <source>
        <dbReference type="ARBA" id="ARBA00001933"/>
    </source>
</evidence>
<dbReference type="InterPro" id="IPR029066">
    <property type="entry name" value="PLP-binding_barrel"/>
</dbReference>
<dbReference type="Pfam" id="PF00842">
    <property type="entry name" value="Ala_racemase_C"/>
    <property type="match status" value="1"/>
</dbReference>
<dbReference type="PRINTS" id="PR00992">
    <property type="entry name" value="ALARACEMASE"/>
</dbReference>
<dbReference type="EMBL" id="QEEZ01000008">
    <property type="protein sequence ID" value="PWC01744.1"/>
    <property type="molecule type" value="Genomic_DNA"/>
</dbReference>
<dbReference type="GO" id="GO:0009252">
    <property type="term" value="P:peptidoglycan biosynthetic process"/>
    <property type="evidence" value="ECO:0007669"/>
    <property type="project" value="TreeGrafter"/>
</dbReference>
<evidence type="ECO:0000256" key="4">
    <source>
        <dbReference type="HAMAP-Rule" id="MF_01201"/>
    </source>
</evidence>
<dbReference type="Gene3D" id="3.20.20.10">
    <property type="entry name" value="Alanine racemase"/>
    <property type="match status" value="1"/>
</dbReference>
<dbReference type="InterPro" id="IPR011079">
    <property type="entry name" value="Ala_racemase_C"/>
</dbReference>
<dbReference type="AlphaFoldDB" id="A0A2U1T6X0"/>
<dbReference type="GO" id="GO:0030170">
    <property type="term" value="F:pyridoxal phosphate binding"/>
    <property type="evidence" value="ECO:0007669"/>
    <property type="project" value="UniProtKB-UniRule"/>
</dbReference>
<dbReference type="HAMAP" id="MF_01201">
    <property type="entry name" value="Ala_racemase"/>
    <property type="match status" value="1"/>
</dbReference>
<dbReference type="PANTHER" id="PTHR30511:SF0">
    <property type="entry name" value="ALANINE RACEMASE, CATABOLIC-RELATED"/>
    <property type="match status" value="1"/>
</dbReference>
<reference evidence="9" key="1">
    <citation type="submission" date="2018-04" db="EMBL/GenBank/DDBJ databases">
        <authorList>
            <person name="Liu S."/>
            <person name="Wang Z."/>
            <person name="Li J."/>
        </authorList>
    </citation>
    <scope>NUCLEOTIDE SEQUENCE [LARGE SCALE GENOMIC DNA]</scope>
    <source>
        <strain evidence="9">2189</strain>
    </source>
</reference>
<feature type="binding site" evidence="4 6">
    <location>
        <position position="307"/>
    </location>
    <ligand>
        <name>substrate</name>
    </ligand>
</feature>
<dbReference type="CDD" id="cd00430">
    <property type="entry name" value="PLPDE_III_AR"/>
    <property type="match status" value="1"/>
</dbReference>
<gene>
    <name evidence="8" type="ORF">DF222_05270</name>
</gene>
<keyword evidence="3 4" id="KW-0413">Isomerase</keyword>
<evidence type="ECO:0000256" key="6">
    <source>
        <dbReference type="PIRSR" id="PIRSR600821-52"/>
    </source>
</evidence>
<comment type="similarity">
    <text evidence="4">Belongs to the alanine racemase family.</text>
</comment>
<dbReference type="Proteomes" id="UP000244989">
    <property type="component" value="Unassembled WGS sequence"/>
</dbReference>
<evidence type="ECO:0000313" key="8">
    <source>
        <dbReference type="EMBL" id="PWC01744.1"/>
    </source>
</evidence>
<comment type="catalytic activity">
    <reaction evidence="4">
        <text>L-alanine = D-alanine</text>
        <dbReference type="Rhea" id="RHEA:20249"/>
        <dbReference type="ChEBI" id="CHEBI:57416"/>
        <dbReference type="ChEBI" id="CHEBI:57972"/>
        <dbReference type="EC" id="5.1.1.1"/>
    </reaction>
</comment>
<dbReference type="SMART" id="SM01005">
    <property type="entry name" value="Ala_racemase_C"/>
    <property type="match status" value="1"/>
</dbReference>
<dbReference type="GO" id="GO:0005829">
    <property type="term" value="C:cytosol"/>
    <property type="evidence" value="ECO:0007669"/>
    <property type="project" value="TreeGrafter"/>
</dbReference>
<feature type="domain" description="Alanine racemase C-terminal" evidence="7">
    <location>
        <begin position="238"/>
        <end position="364"/>
    </location>
</feature>
<comment type="pathway">
    <text evidence="4">Amino-acid biosynthesis; D-alanine biosynthesis; D-alanine from L-alanine: step 1/1.</text>
</comment>
<organism evidence="8 9">
    <name type="scientific">Corynebacterium yudongzhengii</name>
    <dbReference type="NCBI Taxonomy" id="2080740"/>
    <lineage>
        <taxon>Bacteria</taxon>
        <taxon>Bacillati</taxon>
        <taxon>Actinomycetota</taxon>
        <taxon>Actinomycetes</taxon>
        <taxon>Mycobacteriales</taxon>
        <taxon>Corynebacteriaceae</taxon>
        <taxon>Corynebacterium</taxon>
    </lineage>
</organism>
<comment type="cofactor">
    <cofactor evidence="1 4 5">
        <name>pyridoxal 5'-phosphate</name>
        <dbReference type="ChEBI" id="CHEBI:597326"/>
    </cofactor>
</comment>
<comment type="function">
    <text evidence="4">Catalyzes the interconversion of L-alanine and D-alanine. May also act on other amino acids.</text>
</comment>
<dbReference type="PANTHER" id="PTHR30511">
    <property type="entry name" value="ALANINE RACEMASE"/>
    <property type="match status" value="1"/>
</dbReference>
<dbReference type="EC" id="5.1.1.1" evidence="4"/>
<evidence type="ECO:0000256" key="5">
    <source>
        <dbReference type="PIRSR" id="PIRSR600821-50"/>
    </source>
</evidence>
<dbReference type="KEGG" id="cyz:C3B44_02185"/>
<evidence type="ECO:0000259" key="7">
    <source>
        <dbReference type="SMART" id="SM01005"/>
    </source>
</evidence>
<dbReference type="GO" id="GO:0008784">
    <property type="term" value="F:alanine racemase activity"/>
    <property type="evidence" value="ECO:0007669"/>
    <property type="project" value="UniProtKB-UniRule"/>
</dbReference>
<dbReference type="InterPro" id="IPR000821">
    <property type="entry name" value="Ala_racemase"/>
</dbReference>
<evidence type="ECO:0000256" key="2">
    <source>
        <dbReference type="ARBA" id="ARBA00022898"/>
    </source>
</evidence>
<accession>A0A2U1T6X0</accession>
<dbReference type="Gene3D" id="2.40.37.10">
    <property type="entry name" value="Lyase, Ornithine Decarboxylase, Chain A, domain 1"/>
    <property type="match status" value="1"/>
</dbReference>
<dbReference type="FunFam" id="3.20.20.10:FF:000002">
    <property type="entry name" value="Alanine racemase"/>
    <property type="match status" value="1"/>
</dbReference>
<feature type="modified residue" description="N6-(pyridoxal phosphate)lysine" evidence="4 5">
    <location>
        <position position="35"/>
    </location>
</feature>
<comment type="caution">
    <text evidence="8">The sequence shown here is derived from an EMBL/GenBank/DDBJ whole genome shotgun (WGS) entry which is preliminary data.</text>
</comment>
<keyword evidence="2 4" id="KW-0663">Pyridoxal phosphate</keyword>
<dbReference type="NCBIfam" id="TIGR00492">
    <property type="entry name" value="alr"/>
    <property type="match status" value="1"/>
</dbReference>
<feature type="active site" description="Proton acceptor; specific for L-alanine" evidence="4">
    <location>
        <position position="259"/>
    </location>
</feature>
<dbReference type="RefSeq" id="WP_108430922.1">
    <property type="nucleotide sequence ID" value="NZ_CP026947.1"/>
</dbReference>